<gene>
    <name evidence="2" type="ORF">FHX52_3161</name>
</gene>
<dbReference type="RefSeq" id="WP_344251855.1">
    <property type="nucleotide sequence ID" value="NZ_BAAAQC010000012.1"/>
</dbReference>
<dbReference type="InterPro" id="IPR018721">
    <property type="entry name" value="DUF2252"/>
</dbReference>
<comment type="caution">
    <text evidence="2">The sequence shown here is derived from an EMBL/GenBank/DDBJ whole genome shotgun (WGS) entry which is preliminary data.</text>
</comment>
<sequence length="488" mass="54031">MSVDRQNRMQPLTALGGRVAAAPKLAHLSPDERVARGKAARTATPRSSHGAWQPAADRADPVDLLESQATSRVPELVPIRYGRMMVSPFTFYRGAALIMASDLAATPRSGLNTQLCGDAHLSNFGVFASPERRLVFDINDFDETLPGPWEWDVKRLAASFEIAGRDRGFEPGDRRAIVAAGVAEYRDRMRQFAAMRTLDVWYAHIDVDTVFEELKGSITKKQQARTTANIAKARTRDSMQAFTKLTREVDGQRRLVSDPPLIVRVEELVPAGSGRDNIHDELSGLIRSYRRTLETDRRELVESYRYVDAARKVVGVGSVGTRAWILLLLGRDEQDPLLLQAKEAQESVLERFLGKSKYANSGQRVVAGQRLMQAVSDIFLGWQRVIGLDNLQRDFYIRQLRDWKGSAEVEAMSPRVMTAYAKLCGATLARAHARSGDRVAIASYLGTGDAFDNAIADFSATYADQNELDYQALVDAVASGRVEAQTGL</sequence>
<organism evidence="2 3">
    <name type="scientific">Humibacillus xanthopallidus</name>
    <dbReference type="NCBI Taxonomy" id="412689"/>
    <lineage>
        <taxon>Bacteria</taxon>
        <taxon>Bacillati</taxon>
        <taxon>Actinomycetota</taxon>
        <taxon>Actinomycetes</taxon>
        <taxon>Micrococcales</taxon>
        <taxon>Intrasporangiaceae</taxon>
        <taxon>Humibacillus</taxon>
    </lineage>
</organism>
<proteinExistence type="predicted"/>
<accession>A0A543PQT3</accession>
<dbReference type="AlphaFoldDB" id="A0A543PQT3"/>
<dbReference type="EMBL" id="VFQF01000002">
    <property type="protein sequence ID" value="TQN46437.1"/>
    <property type="molecule type" value="Genomic_DNA"/>
</dbReference>
<dbReference type="PANTHER" id="PTHR39441:SF1">
    <property type="entry name" value="DUF2252 DOMAIN-CONTAINING PROTEIN"/>
    <property type="match status" value="1"/>
</dbReference>
<dbReference type="Pfam" id="PF10009">
    <property type="entry name" value="DUF2252"/>
    <property type="match status" value="1"/>
</dbReference>
<evidence type="ECO:0000313" key="2">
    <source>
        <dbReference type="EMBL" id="TQN46437.1"/>
    </source>
</evidence>
<feature type="region of interest" description="Disordered" evidence="1">
    <location>
        <begin position="24"/>
        <end position="57"/>
    </location>
</feature>
<evidence type="ECO:0000313" key="3">
    <source>
        <dbReference type="Proteomes" id="UP000320085"/>
    </source>
</evidence>
<name>A0A543PQT3_9MICO</name>
<evidence type="ECO:0000256" key="1">
    <source>
        <dbReference type="SAM" id="MobiDB-lite"/>
    </source>
</evidence>
<protein>
    <submittedName>
        <fullName evidence="2">Uncharacterized protein (DUF2252 family)</fullName>
    </submittedName>
</protein>
<reference evidence="2 3" key="1">
    <citation type="submission" date="2019-06" db="EMBL/GenBank/DDBJ databases">
        <title>Sequencing the genomes of 1000 actinobacteria strains.</title>
        <authorList>
            <person name="Klenk H.-P."/>
        </authorList>
    </citation>
    <scope>NUCLEOTIDE SEQUENCE [LARGE SCALE GENOMIC DNA]</scope>
    <source>
        <strain evidence="2 3">DSM 21776</strain>
    </source>
</reference>
<dbReference type="PANTHER" id="PTHR39441">
    <property type="entry name" value="DUF2252 DOMAIN-CONTAINING PROTEIN"/>
    <property type="match status" value="1"/>
</dbReference>
<dbReference type="Proteomes" id="UP000320085">
    <property type="component" value="Unassembled WGS sequence"/>
</dbReference>